<proteinExistence type="predicted"/>
<evidence type="ECO:0000313" key="2">
    <source>
        <dbReference type="EMBL" id="STZ57948.1"/>
    </source>
</evidence>
<organism evidence="2 3">
    <name type="scientific">Mycolicibacterium tokaiense</name>
    <dbReference type="NCBI Taxonomy" id="39695"/>
    <lineage>
        <taxon>Bacteria</taxon>
        <taxon>Bacillati</taxon>
        <taxon>Actinomycetota</taxon>
        <taxon>Actinomycetes</taxon>
        <taxon>Mycobacteriales</taxon>
        <taxon>Mycobacteriaceae</taxon>
        <taxon>Mycolicibacterium</taxon>
    </lineage>
</organism>
<dbReference type="RefSeq" id="WP_115277989.1">
    <property type="nucleotide sequence ID" value="NZ_AP022600.1"/>
</dbReference>
<evidence type="ECO:0000313" key="3">
    <source>
        <dbReference type="Proteomes" id="UP000254978"/>
    </source>
</evidence>
<dbReference type="SUPFAM" id="SSF140453">
    <property type="entry name" value="EsxAB dimer-like"/>
    <property type="match status" value="1"/>
</dbReference>
<reference evidence="2 3" key="1">
    <citation type="submission" date="2018-06" db="EMBL/GenBank/DDBJ databases">
        <authorList>
            <consortium name="Pathogen Informatics"/>
            <person name="Doyle S."/>
        </authorList>
    </citation>
    <scope>NUCLEOTIDE SEQUENCE [LARGE SCALE GENOMIC DNA]</scope>
    <source>
        <strain evidence="2 3">NCTC10821</strain>
    </source>
</reference>
<feature type="compositionally biased region" description="Gly residues" evidence="1">
    <location>
        <begin position="315"/>
        <end position="326"/>
    </location>
</feature>
<accession>A0A378TAT8</accession>
<dbReference type="AlphaFoldDB" id="A0A378TAT8"/>
<evidence type="ECO:0000256" key="1">
    <source>
        <dbReference type="SAM" id="MobiDB-lite"/>
    </source>
</evidence>
<gene>
    <name evidence="2" type="primary">ssp5</name>
    <name evidence="2" type="ORF">NCTC10821_01453</name>
</gene>
<name>A0A378TAT8_9MYCO</name>
<sequence>MTVDVTGRLAEGIGALENSQTYVQACAARGYHHGDLTAHTRQLHDWYGTEDGLDLTVLDADLAALRAIAAGCSDARESVRAGAATLDGAWSGESGGAAIAFVARHGTAAAAVGDAVESAGRAVQRLRDELWRVVDEKVRATLSADDLAAAQRSAWLSAARAVLAGDTGDAAAVVDSQIRPHVESVMAGEWLSAMRHGAAAAAEAYRVAVDALSSHPAVRFEIPGDFGPRGVVRAVPAVSVAASAPAVTPTLPDPAVPSPAAANPAAPGPAVAPVSPAEPLAAAPGAMPAAPMSLPDPMSAMGGLPGQVADALGGLLGGGSGMGGAGLPEPGPIEPPTLPELDEKQDEPEPIDEPESEESEEDPVESDEPGEPEEPDETDAADEPAKPKEPEPLAPSADPEPAPTPVPEPVPLAEPVPEPVPGAEPETPCEIAADELPQVGE</sequence>
<protein>
    <submittedName>
        <fullName evidence="2">Conserved alanine and proline rich protein</fullName>
    </submittedName>
</protein>
<dbReference type="Proteomes" id="UP000254978">
    <property type="component" value="Unassembled WGS sequence"/>
</dbReference>
<keyword evidence="3" id="KW-1185">Reference proteome</keyword>
<feature type="compositionally biased region" description="Acidic residues" evidence="1">
    <location>
        <begin position="343"/>
        <end position="382"/>
    </location>
</feature>
<dbReference type="InterPro" id="IPR036689">
    <property type="entry name" value="ESAT-6-like_sf"/>
</dbReference>
<feature type="compositionally biased region" description="Pro residues" evidence="1">
    <location>
        <begin position="329"/>
        <end position="338"/>
    </location>
</feature>
<feature type="region of interest" description="Disordered" evidence="1">
    <location>
        <begin position="315"/>
        <end position="441"/>
    </location>
</feature>
<dbReference type="EMBL" id="UGQT01000001">
    <property type="protein sequence ID" value="STZ57948.1"/>
    <property type="molecule type" value="Genomic_DNA"/>
</dbReference>
<dbReference type="OrthoDB" id="4727254at2"/>
<feature type="compositionally biased region" description="Pro residues" evidence="1">
    <location>
        <begin position="398"/>
        <end position="422"/>
    </location>
</feature>